<keyword evidence="4" id="KW-1185">Reference proteome</keyword>
<dbReference type="PANTHER" id="PTHR31223">
    <property type="entry name" value="LOG FAMILY PROTEIN YJL055W"/>
    <property type="match status" value="1"/>
</dbReference>
<dbReference type="Gene3D" id="3.40.50.450">
    <property type="match status" value="1"/>
</dbReference>
<dbReference type="InterPro" id="IPR031100">
    <property type="entry name" value="LOG_fam"/>
</dbReference>
<dbReference type="GO" id="GO:0016799">
    <property type="term" value="F:hydrolase activity, hydrolyzing N-glycosyl compounds"/>
    <property type="evidence" value="ECO:0007669"/>
    <property type="project" value="TreeGrafter"/>
</dbReference>
<dbReference type="Proteomes" id="UP000298347">
    <property type="component" value="Unassembled WGS sequence"/>
</dbReference>
<dbReference type="Pfam" id="PF03641">
    <property type="entry name" value="Lysine_decarbox"/>
    <property type="match status" value="1"/>
</dbReference>
<name>A0A4Z0GPG6_9BACL</name>
<dbReference type="OrthoDB" id="9801098at2"/>
<comment type="caution">
    <text evidence="3">The sequence shown here is derived from an EMBL/GenBank/DDBJ whole genome shotgun (WGS) entry which is preliminary data.</text>
</comment>
<evidence type="ECO:0000256" key="2">
    <source>
        <dbReference type="RuleBase" id="RU363015"/>
    </source>
</evidence>
<accession>A0A4Z0GPG6</accession>
<dbReference type="EMBL" id="SRJD01000011">
    <property type="protein sequence ID" value="TGA97821.1"/>
    <property type="molecule type" value="Genomic_DNA"/>
</dbReference>
<proteinExistence type="inferred from homology"/>
<evidence type="ECO:0000313" key="4">
    <source>
        <dbReference type="Proteomes" id="UP000298347"/>
    </source>
</evidence>
<keyword evidence="2" id="KW-0203">Cytokinin biosynthesis</keyword>
<sequence>MSKTICIYAGSNLGNDPEYAAGALKLGDAIARKGWGLIYGGSSIGLMGIIADRVLEKGGEVTGVMPKGLVLGEMAHTHLTRLLEVDSMHARKDKMNELSDGFIALPGGIGTFDELFEILCWAQIGIHHKPIGLLNAAGYFDSLLTLIQHSIDHEFANQSNLDLLCVSDNPDELLDKMAAYIPPDLGNKWRQLAKGKTGH</sequence>
<dbReference type="AlphaFoldDB" id="A0A4Z0GPG6"/>
<gene>
    <name evidence="3" type="ORF">E4665_10510</name>
</gene>
<comment type="similarity">
    <text evidence="1 2">Belongs to the LOG family.</text>
</comment>
<evidence type="ECO:0000313" key="3">
    <source>
        <dbReference type="EMBL" id="TGA97821.1"/>
    </source>
</evidence>
<dbReference type="InterPro" id="IPR005269">
    <property type="entry name" value="LOG"/>
</dbReference>
<dbReference type="RefSeq" id="WP_135348753.1">
    <property type="nucleotide sequence ID" value="NZ_SRJD01000011.1"/>
</dbReference>
<dbReference type="NCBIfam" id="TIGR00730">
    <property type="entry name" value="Rossman fold protein, TIGR00730 family"/>
    <property type="match status" value="1"/>
</dbReference>
<evidence type="ECO:0000256" key="1">
    <source>
        <dbReference type="ARBA" id="ARBA00006763"/>
    </source>
</evidence>
<dbReference type="PANTHER" id="PTHR31223:SF70">
    <property type="entry name" value="LOG FAMILY PROTEIN YJL055W"/>
    <property type="match status" value="1"/>
</dbReference>
<dbReference type="GO" id="GO:0005829">
    <property type="term" value="C:cytosol"/>
    <property type="evidence" value="ECO:0007669"/>
    <property type="project" value="TreeGrafter"/>
</dbReference>
<reference evidence="3 4" key="1">
    <citation type="journal article" date="2015" name="Int. J. Syst. Evol. Microbiol.">
        <title>Sporolactobacillus shoreae sp. nov. and Sporolactobacillus spathodeae sp. nov., two spore-forming lactic acid bacteria isolated from tree barks in Thailand.</title>
        <authorList>
            <person name="Thamacharoensuk T."/>
            <person name="Kitahara M."/>
            <person name="Ohkuma M."/>
            <person name="Thongchul N."/>
            <person name="Tanasupawat S."/>
        </authorList>
    </citation>
    <scope>NUCLEOTIDE SEQUENCE [LARGE SCALE GENOMIC DNA]</scope>
    <source>
        <strain evidence="3 4">BK92</strain>
    </source>
</reference>
<dbReference type="GO" id="GO:0009691">
    <property type="term" value="P:cytokinin biosynthetic process"/>
    <property type="evidence" value="ECO:0007669"/>
    <property type="project" value="UniProtKB-UniRule"/>
</dbReference>
<dbReference type="SUPFAM" id="SSF102405">
    <property type="entry name" value="MCP/YpsA-like"/>
    <property type="match status" value="1"/>
</dbReference>
<protein>
    <recommendedName>
        <fullName evidence="2">Cytokinin riboside 5'-monophosphate phosphoribohydrolase</fullName>
        <ecNumber evidence="2">3.2.2.n1</ecNumber>
    </recommendedName>
</protein>
<keyword evidence="2" id="KW-0378">Hydrolase</keyword>
<organism evidence="3 4">
    <name type="scientific">Sporolactobacillus shoreae</name>
    <dbReference type="NCBI Taxonomy" id="1465501"/>
    <lineage>
        <taxon>Bacteria</taxon>
        <taxon>Bacillati</taxon>
        <taxon>Bacillota</taxon>
        <taxon>Bacilli</taxon>
        <taxon>Bacillales</taxon>
        <taxon>Sporolactobacillaceae</taxon>
        <taxon>Sporolactobacillus</taxon>
    </lineage>
</organism>
<dbReference type="EC" id="3.2.2.n1" evidence="2"/>